<dbReference type="InterPro" id="IPR005475">
    <property type="entry name" value="Transketolase-like_Pyr-bd"/>
</dbReference>
<dbReference type="GO" id="GO:0046872">
    <property type="term" value="F:metal ion binding"/>
    <property type="evidence" value="ECO:0007669"/>
    <property type="project" value="UniProtKB-KW"/>
</dbReference>
<dbReference type="CDD" id="cd02012">
    <property type="entry name" value="TPP_TK"/>
    <property type="match status" value="1"/>
</dbReference>
<dbReference type="RefSeq" id="WP_148971938.1">
    <property type="nucleotide sequence ID" value="NZ_CP043316.1"/>
</dbReference>
<keyword evidence="10" id="KW-0479">Metal-binding</keyword>
<organism evidence="16 17">
    <name type="scientific">Candidatus Cytomitobacter primus</name>
    <dbReference type="NCBI Taxonomy" id="2066024"/>
    <lineage>
        <taxon>Bacteria</taxon>
        <taxon>Pseudomonadati</taxon>
        <taxon>Pseudomonadota</taxon>
        <taxon>Alphaproteobacteria</taxon>
        <taxon>Holosporales</taxon>
        <taxon>Holosporaceae</taxon>
        <taxon>Candidatus Cytomitobacter</taxon>
    </lineage>
</organism>
<dbReference type="GO" id="GO:0006098">
    <property type="term" value="P:pentose-phosphate shunt"/>
    <property type="evidence" value="ECO:0007669"/>
    <property type="project" value="TreeGrafter"/>
</dbReference>
<dbReference type="InterPro" id="IPR055152">
    <property type="entry name" value="Transketolase-like_C_2"/>
</dbReference>
<dbReference type="GO" id="GO:0004802">
    <property type="term" value="F:transketolase activity"/>
    <property type="evidence" value="ECO:0007669"/>
    <property type="project" value="UniProtKB-EC"/>
</dbReference>
<dbReference type="FunFam" id="3.40.50.970:FF:000045">
    <property type="entry name" value="Transketolase"/>
    <property type="match status" value="1"/>
</dbReference>
<dbReference type="EMBL" id="CP043316">
    <property type="protein sequence ID" value="QEK38817.1"/>
    <property type="molecule type" value="Genomic_DNA"/>
</dbReference>
<dbReference type="OrthoDB" id="8732661at2"/>
<dbReference type="KEGG" id="cpri:FZC34_02800"/>
<dbReference type="InterPro" id="IPR009014">
    <property type="entry name" value="Transketo_C/PFOR_II"/>
</dbReference>
<dbReference type="Gene3D" id="3.40.50.920">
    <property type="match status" value="1"/>
</dbReference>
<dbReference type="PANTHER" id="PTHR43522">
    <property type="entry name" value="TRANSKETOLASE"/>
    <property type="match status" value="1"/>
</dbReference>
<dbReference type="Pfam" id="PF00456">
    <property type="entry name" value="Transketolase_N"/>
    <property type="match status" value="1"/>
</dbReference>
<keyword evidence="17" id="KW-1185">Reference proteome</keyword>
<comment type="catalytic activity">
    <reaction evidence="14">
        <text>D-sedoheptulose 7-phosphate + D-glyceraldehyde 3-phosphate = aldehydo-D-ribose 5-phosphate + D-xylulose 5-phosphate</text>
        <dbReference type="Rhea" id="RHEA:10508"/>
        <dbReference type="ChEBI" id="CHEBI:57483"/>
        <dbReference type="ChEBI" id="CHEBI:57737"/>
        <dbReference type="ChEBI" id="CHEBI:58273"/>
        <dbReference type="ChEBI" id="CHEBI:59776"/>
        <dbReference type="EC" id="2.2.1.1"/>
    </reaction>
</comment>
<evidence type="ECO:0000256" key="4">
    <source>
        <dbReference type="ARBA" id="ARBA00001946"/>
    </source>
</evidence>
<sequence>MDFNMNKQRDINKEKIIKRAANMLRCIALDMIDNANSGHQGIVLGMADVAAVLWSMHLKFQRKHSNRDRFILSAGHGSALLYATLYCMNEIELNDLLGFRKIGSELAGHPEKSDLIEMTTGPLGQGIAWAVGIAKAEKLKCLNYYTYVLASDGDLMEGISYEACALAGKWNLNKLIVFWDDNEITIDGSTDLSRVEQVTLSFKSYNWNVIEIDGHNVNEINNAILQAQESDKPTLIRCKTIIGYGSNYERSEKIHGKVMKKVDIDLIKEKFSTHYNDFQIPPDVRQFWDNVIKNNTEYFTNLSNKSNNEIIKSNSRYLVDNKVKDQIKKDMSIRVASGIILNNLAEKYDDIVFGSADLGASTNTMINGRYIAFGVREHAMTAITGGMVLSGLKACCATFLVFTDYARPAIRLAALMKIPLIFIATHDSIAVGEDGPTHQPIEHLDSLRLIPNLRVFRPSNGLEVAWAWEMALNSEYPSILVLSRQKIRYIEYDACSSNNIEASYFIKKYANIKNSHELAANKYNIKIIATGSEVPLSCDVADAVGGLLRLCAMPQESIMNSYGAKTNSDNQVHLHKTQPGSKDHANIDYNIDVISMISTDLFDRFHDDQKKTILESDLLVCIEASHSNIWYKYGVYSKNILVIGISEFGLSGKGDEVMAHFGFEKDKIVAKIMNIINGII</sequence>
<dbReference type="Pfam" id="PF02779">
    <property type="entry name" value="Transket_pyr"/>
    <property type="match status" value="1"/>
</dbReference>
<dbReference type="PANTHER" id="PTHR43522:SF2">
    <property type="entry name" value="TRANSKETOLASE 1-RELATED"/>
    <property type="match status" value="1"/>
</dbReference>
<gene>
    <name evidence="16" type="ORF">FZC34_02800</name>
</gene>
<evidence type="ECO:0000313" key="16">
    <source>
        <dbReference type="EMBL" id="QEK38817.1"/>
    </source>
</evidence>
<evidence type="ECO:0000256" key="3">
    <source>
        <dbReference type="ARBA" id="ARBA00001941"/>
    </source>
</evidence>
<dbReference type="SMART" id="SM00861">
    <property type="entry name" value="Transket_pyr"/>
    <property type="match status" value="1"/>
</dbReference>
<comment type="cofactor">
    <cofactor evidence="5">
        <name>thiamine diphosphate</name>
        <dbReference type="ChEBI" id="CHEBI:58937"/>
    </cofactor>
</comment>
<dbReference type="InterPro" id="IPR029061">
    <property type="entry name" value="THDP-binding"/>
</dbReference>
<feature type="domain" description="Transketolase-like pyrimidine-binding" evidence="15">
    <location>
        <begin position="331"/>
        <end position="489"/>
    </location>
</feature>
<name>A0A5C0UGH7_9PROT</name>
<dbReference type="EC" id="2.2.1.1" evidence="8"/>
<keyword evidence="13" id="KW-0786">Thiamine pyrophosphate</keyword>
<comment type="subunit">
    <text evidence="7">Homodimer.</text>
</comment>
<proteinExistence type="inferred from homology"/>
<comment type="cofactor">
    <cofactor evidence="4">
        <name>Mg(2+)</name>
        <dbReference type="ChEBI" id="CHEBI:18420"/>
    </cofactor>
</comment>
<evidence type="ECO:0000256" key="5">
    <source>
        <dbReference type="ARBA" id="ARBA00001964"/>
    </source>
</evidence>
<dbReference type="Proteomes" id="UP000325004">
    <property type="component" value="Chromosome"/>
</dbReference>
<protein>
    <recommendedName>
        <fullName evidence="8">transketolase</fullName>
        <ecNumber evidence="8">2.2.1.1</ecNumber>
    </recommendedName>
</protein>
<comment type="cofactor">
    <cofactor evidence="1">
        <name>Ca(2+)</name>
        <dbReference type="ChEBI" id="CHEBI:29108"/>
    </cofactor>
</comment>
<dbReference type="AlphaFoldDB" id="A0A5C0UGH7"/>
<evidence type="ECO:0000256" key="14">
    <source>
        <dbReference type="ARBA" id="ARBA00049473"/>
    </source>
</evidence>
<evidence type="ECO:0000256" key="1">
    <source>
        <dbReference type="ARBA" id="ARBA00001913"/>
    </source>
</evidence>
<evidence type="ECO:0000256" key="12">
    <source>
        <dbReference type="ARBA" id="ARBA00022842"/>
    </source>
</evidence>
<dbReference type="CDD" id="cd07033">
    <property type="entry name" value="TPP_PYR_DXS_TK_like"/>
    <property type="match status" value="1"/>
</dbReference>
<dbReference type="SUPFAM" id="SSF52922">
    <property type="entry name" value="TK C-terminal domain-like"/>
    <property type="match status" value="1"/>
</dbReference>
<keyword evidence="12" id="KW-0460">Magnesium</keyword>
<reference evidence="16 17" key="1">
    <citation type="submission" date="2019-08" db="EMBL/GenBank/DDBJ databases">
        <title>Highly reduced genomes of protist endosymbionts show evolutionary convergence.</title>
        <authorList>
            <person name="George E."/>
            <person name="Husnik F."/>
            <person name="Tashyreva D."/>
            <person name="Prokopchuk G."/>
            <person name="Horak A."/>
            <person name="Kwong W.K."/>
            <person name="Lukes J."/>
            <person name="Keeling P.J."/>
        </authorList>
    </citation>
    <scope>NUCLEOTIDE SEQUENCE [LARGE SCALE GENOMIC DNA]</scope>
    <source>
        <strain evidence="16">1604LC</strain>
    </source>
</reference>
<dbReference type="InterPro" id="IPR005474">
    <property type="entry name" value="Transketolase_N"/>
</dbReference>
<evidence type="ECO:0000256" key="10">
    <source>
        <dbReference type="ARBA" id="ARBA00022723"/>
    </source>
</evidence>
<evidence type="ECO:0000256" key="11">
    <source>
        <dbReference type="ARBA" id="ARBA00022837"/>
    </source>
</evidence>
<dbReference type="Gene3D" id="3.40.50.970">
    <property type="match status" value="2"/>
</dbReference>
<keyword evidence="9" id="KW-0808">Transferase</keyword>
<evidence type="ECO:0000313" key="17">
    <source>
        <dbReference type="Proteomes" id="UP000325004"/>
    </source>
</evidence>
<comment type="cofactor">
    <cofactor evidence="2">
        <name>Mn(2+)</name>
        <dbReference type="ChEBI" id="CHEBI:29035"/>
    </cofactor>
</comment>
<keyword evidence="11" id="KW-0106">Calcium</keyword>
<dbReference type="Pfam" id="PF22613">
    <property type="entry name" value="Transketolase_C_1"/>
    <property type="match status" value="1"/>
</dbReference>
<dbReference type="GO" id="GO:0005829">
    <property type="term" value="C:cytosol"/>
    <property type="evidence" value="ECO:0007669"/>
    <property type="project" value="TreeGrafter"/>
</dbReference>
<evidence type="ECO:0000256" key="9">
    <source>
        <dbReference type="ARBA" id="ARBA00022679"/>
    </source>
</evidence>
<evidence type="ECO:0000256" key="2">
    <source>
        <dbReference type="ARBA" id="ARBA00001936"/>
    </source>
</evidence>
<evidence type="ECO:0000259" key="15">
    <source>
        <dbReference type="SMART" id="SM00861"/>
    </source>
</evidence>
<comment type="cofactor">
    <cofactor evidence="3">
        <name>Co(2+)</name>
        <dbReference type="ChEBI" id="CHEBI:48828"/>
    </cofactor>
</comment>
<evidence type="ECO:0000256" key="8">
    <source>
        <dbReference type="ARBA" id="ARBA00013152"/>
    </source>
</evidence>
<accession>A0A5C0UGH7</accession>
<evidence type="ECO:0000256" key="7">
    <source>
        <dbReference type="ARBA" id="ARBA00011738"/>
    </source>
</evidence>
<dbReference type="InterPro" id="IPR033247">
    <property type="entry name" value="Transketolase_fam"/>
</dbReference>
<comment type="similarity">
    <text evidence="6">Belongs to the transketolase family.</text>
</comment>
<evidence type="ECO:0000256" key="13">
    <source>
        <dbReference type="ARBA" id="ARBA00023052"/>
    </source>
</evidence>
<evidence type="ECO:0000256" key="6">
    <source>
        <dbReference type="ARBA" id="ARBA00007131"/>
    </source>
</evidence>
<dbReference type="SUPFAM" id="SSF52518">
    <property type="entry name" value="Thiamin diphosphate-binding fold (THDP-binding)"/>
    <property type="match status" value="2"/>
</dbReference>